<feature type="non-terminal residue" evidence="2">
    <location>
        <position position="472"/>
    </location>
</feature>
<sequence>MRRAAAHKEELAAREDELAHRLQAPSIPKGINVIATRSEPFMRPAMQQMQQMQPAVAAQEMQPRPVSYVSEASAILSAPSPAQIRPVSLVLPPVAPQPAEPPVARPISMFSPPPPSSLLRVNSSPVPFGRTFVDSATSPNPPPAYDPATWPAALQAAVAAASAPPLPRTHKRVDISKQPPKKTTNKKKVNGGTIVPKKAKKAEIFEVHPAPLTGVAPTQLLHKGNIIRSPSPAPPAGSWAAVAEVLDEADLGTEPRRSPEDALEAPPSPAPPTRYDPREDMARVHRPVYLPLDFENSANPTPPPRIALDLVDDYEDSIVSSTFLRPEMRRILRIEDDCESQETNEDWRKANLSLLDEEGQWERDLATVGELNRRMRESTDRDPCDGDDDSASAMDEEDRRRAIESIERHQRTLERQQASLSVLLDSAIVFLRGLDAAPPPAPVGATPLPPPRAAIPTATVSAVTAAAAAAQA</sequence>
<feature type="region of interest" description="Disordered" evidence="1">
    <location>
        <begin position="162"/>
        <end position="192"/>
    </location>
</feature>
<accession>A0AAV5W383</accession>
<feature type="region of interest" description="Disordered" evidence="1">
    <location>
        <begin position="372"/>
        <end position="398"/>
    </location>
</feature>
<dbReference type="InterPro" id="IPR051425">
    <property type="entry name" value="Formin_Homology"/>
</dbReference>
<evidence type="ECO:0000313" key="3">
    <source>
        <dbReference type="Proteomes" id="UP001432322"/>
    </source>
</evidence>
<feature type="compositionally biased region" description="Acidic residues" evidence="1">
    <location>
        <begin position="385"/>
        <end position="396"/>
    </location>
</feature>
<feature type="region of interest" description="Disordered" evidence="1">
    <location>
        <begin position="251"/>
        <end position="278"/>
    </location>
</feature>
<evidence type="ECO:0000256" key="1">
    <source>
        <dbReference type="SAM" id="MobiDB-lite"/>
    </source>
</evidence>
<dbReference type="AlphaFoldDB" id="A0AAV5W383"/>
<protein>
    <submittedName>
        <fullName evidence="2">Uncharacterized protein</fullName>
    </submittedName>
</protein>
<reference evidence="2" key="1">
    <citation type="submission" date="2023-10" db="EMBL/GenBank/DDBJ databases">
        <title>Genome assembly of Pristionchus species.</title>
        <authorList>
            <person name="Yoshida K."/>
            <person name="Sommer R.J."/>
        </authorList>
    </citation>
    <scope>NUCLEOTIDE SEQUENCE</scope>
    <source>
        <strain evidence="2">RS5133</strain>
    </source>
</reference>
<name>A0AAV5W383_9BILA</name>
<dbReference type="EMBL" id="BTSY01000004">
    <property type="protein sequence ID" value="GMT26028.1"/>
    <property type="molecule type" value="Genomic_DNA"/>
</dbReference>
<keyword evidence="3" id="KW-1185">Reference proteome</keyword>
<evidence type="ECO:0000313" key="2">
    <source>
        <dbReference type="EMBL" id="GMT26028.1"/>
    </source>
</evidence>
<proteinExistence type="predicted"/>
<gene>
    <name evidence="2" type="ORF">PFISCL1PPCAC_17325</name>
</gene>
<dbReference type="Proteomes" id="UP001432322">
    <property type="component" value="Unassembled WGS sequence"/>
</dbReference>
<feature type="compositionally biased region" description="Basic residues" evidence="1">
    <location>
        <begin position="179"/>
        <end position="189"/>
    </location>
</feature>
<dbReference type="PANTHER" id="PTHR45725">
    <property type="entry name" value="FORMIN HOMOLOGY 2 FAMILY MEMBER"/>
    <property type="match status" value="1"/>
</dbReference>
<organism evidence="2 3">
    <name type="scientific">Pristionchus fissidentatus</name>
    <dbReference type="NCBI Taxonomy" id="1538716"/>
    <lineage>
        <taxon>Eukaryota</taxon>
        <taxon>Metazoa</taxon>
        <taxon>Ecdysozoa</taxon>
        <taxon>Nematoda</taxon>
        <taxon>Chromadorea</taxon>
        <taxon>Rhabditida</taxon>
        <taxon>Rhabditina</taxon>
        <taxon>Diplogasteromorpha</taxon>
        <taxon>Diplogasteroidea</taxon>
        <taxon>Neodiplogasteridae</taxon>
        <taxon>Pristionchus</taxon>
    </lineage>
</organism>
<dbReference type="PANTHER" id="PTHR45725:SF1">
    <property type="entry name" value="DISHEVELLED ASSOCIATED ACTIVATOR OF MORPHOGENESIS, ISOFORM D"/>
    <property type="match status" value="1"/>
</dbReference>
<comment type="caution">
    <text evidence="2">The sequence shown here is derived from an EMBL/GenBank/DDBJ whole genome shotgun (WGS) entry which is preliminary data.</text>
</comment>
<feature type="compositionally biased region" description="Basic and acidic residues" evidence="1">
    <location>
        <begin position="372"/>
        <end position="384"/>
    </location>
</feature>